<keyword evidence="10" id="KW-0560">Oxidoreductase</keyword>
<evidence type="ECO:0000256" key="11">
    <source>
        <dbReference type="ARBA" id="ARBA00023004"/>
    </source>
</evidence>
<dbReference type="InterPro" id="IPR011990">
    <property type="entry name" value="TPR-like_helical_dom_sf"/>
</dbReference>
<evidence type="ECO:0000256" key="6">
    <source>
        <dbReference type="ARBA" id="ARBA00022723"/>
    </source>
</evidence>
<evidence type="ECO:0000256" key="8">
    <source>
        <dbReference type="ARBA" id="ARBA00022896"/>
    </source>
</evidence>
<evidence type="ECO:0000256" key="2">
    <source>
        <dbReference type="ARBA" id="ARBA00002035"/>
    </source>
</evidence>
<evidence type="ECO:0000256" key="13">
    <source>
        <dbReference type="SAM" id="Coils"/>
    </source>
</evidence>
<evidence type="ECO:0000313" key="16">
    <source>
        <dbReference type="EMBL" id="JAI67391.1"/>
    </source>
</evidence>
<evidence type="ECO:0000256" key="9">
    <source>
        <dbReference type="ARBA" id="ARBA00022964"/>
    </source>
</evidence>
<dbReference type="FunFam" id="2.60.120.620:FF:000001">
    <property type="entry name" value="Prolyl 4-hydroxylase subunit alpha 2"/>
    <property type="match status" value="1"/>
</dbReference>
<dbReference type="Gene3D" id="2.60.120.620">
    <property type="entry name" value="q2cbj1_9rhob like domain"/>
    <property type="match status" value="1"/>
</dbReference>
<dbReference type="PANTHER" id="PTHR10869:SF244">
    <property type="entry name" value="PROLYL 4-HYDROXYLASE SUBUNIT ALPHA-2"/>
    <property type="match status" value="1"/>
</dbReference>
<proteinExistence type="inferred from homology"/>
<protein>
    <recommendedName>
        <fullName evidence="5">procollagen-proline 4-dioxygenase</fullName>
        <ecNumber evidence="5">1.14.11.2</ecNumber>
    </recommendedName>
</protein>
<evidence type="ECO:0000256" key="10">
    <source>
        <dbReference type="ARBA" id="ARBA00023002"/>
    </source>
</evidence>
<organism evidence="16">
    <name type="scientific">Scylla olivacea</name>
    <name type="common">Orange mud crab</name>
    <name type="synonym">Cancer olivacea</name>
    <dbReference type="NCBI Taxonomy" id="85551"/>
    <lineage>
        <taxon>Eukaryota</taxon>
        <taxon>Metazoa</taxon>
        <taxon>Ecdysozoa</taxon>
        <taxon>Arthropoda</taxon>
        <taxon>Crustacea</taxon>
        <taxon>Multicrustacea</taxon>
        <taxon>Malacostraca</taxon>
        <taxon>Eumalacostraca</taxon>
        <taxon>Eucarida</taxon>
        <taxon>Decapoda</taxon>
        <taxon>Pleocyemata</taxon>
        <taxon>Brachyura</taxon>
        <taxon>Eubrachyura</taxon>
        <taxon>Portunoidea</taxon>
        <taxon>Portunidae</taxon>
        <taxon>Portuninae</taxon>
        <taxon>Scylla</taxon>
    </lineage>
</organism>
<dbReference type="EC" id="1.14.11.2" evidence="5"/>
<name>A0A0P4WLQ0_SCYOL</name>
<keyword evidence="11" id="KW-0408">Iron</keyword>
<dbReference type="AlphaFoldDB" id="A0A0P4WLQ0"/>
<feature type="domain" description="Fe2OG dioxygenase" evidence="15">
    <location>
        <begin position="421"/>
        <end position="529"/>
    </location>
</feature>
<dbReference type="Pfam" id="PF08336">
    <property type="entry name" value="P4Ha_N"/>
    <property type="match status" value="1"/>
</dbReference>
<keyword evidence="13" id="KW-0175">Coiled coil</keyword>
<dbReference type="SUPFAM" id="SSF48452">
    <property type="entry name" value="TPR-like"/>
    <property type="match status" value="1"/>
</dbReference>
<accession>A0A0P4WLQ0</accession>
<dbReference type="Gene3D" id="1.25.40.10">
    <property type="entry name" value="Tetratricopeptide repeat domain"/>
    <property type="match status" value="1"/>
</dbReference>
<dbReference type="SMART" id="SM00702">
    <property type="entry name" value="P4Hc"/>
    <property type="match status" value="1"/>
</dbReference>
<dbReference type="Pfam" id="PF23558">
    <property type="entry name" value="TPR_P4H"/>
    <property type="match status" value="1"/>
</dbReference>
<evidence type="ECO:0000256" key="4">
    <source>
        <dbReference type="ARBA" id="ARBA00006511"/>
    </source>
</evidence>
<dbReference type="FunFam" id="1.25.40.10:FF:000006">
    <property type="entry name" value="Prolyl 4-hydroxylase subunit alpha 2"/>
    <property type="match status" value="1"/>
</dbReference>
<keyword evidence="14" id="KW-0732">Signal</keyword>
<sequence>MGWLAVAAVAVVAMLTAPCRGEVFTAMSDMSRLLATEGEMIRAIENFIIAQEEKLQKLKKDLTEMERVHDVAAHSPEDFLANPINAYLLVKRLTVDWADLQDVMTDNTMGKEMLNNLTSMADLLRWPDEEDLNGAATALMRLQDTYNLDTAQLARGQILGKKQAYRELTAADCFELGRQSYNSGDHYHTTLWMTEALTRLEAENNKTVEHADILEYLAFSTYMQGNVRQALKLTNELLLERPNHQRALGNKVYYEQALNNQEAAKRGEDIDSLDEEAVEKGYTVAENTLANDAYHRERRSYERLCRGEGGLSPKLSSKLHCYYQYGPSDYLKIGPVKAELAHINPTIYIYHDVLSDQEISVIKELATPLFRRATVQNYKTGELEIASYRISKSSWLKAEDSEVVWTVNERVAAITGLNMNTAEELQVANYGLGGHYEPHFDYARREEKDAFKSLGTGNRIATFLFYMTDVEAGGATVFPQINLSLWPKKGAAAFWHNLHPNGEGDELTRHAACPVLVGTKWVSNKWIHERGQEFLRPCGLSPKDL</sequence>
<dbReference type="InterPro" id="IPR044862">
    <property type="entry name" value="Pro_4_hyd_alph_FE2OG_OXY"/>
</dbReference>
<reference evidence="16" key="1">
    <citation type="submission" date="2015-09" db="EMBL/GenBank/DDBJ databases">
        <title>Scylla olivacea transcriptome.</title>
        <authorList>
            <person name="Ikhwanuddin M."/>
        </authorList>
    </citation>
    <scope>NUCLEOTIDE SEQUENCE</scope>
</reference>
<evidence type="ECO:0000256" key="7">
    <source>
        <dbReference type="ARBA" id="ARBA00022824"/>
    </source>
</evidence>
<comment type="cofactor">
    <cofactor evidence="1">
        <name>L-ascorbate</name>
        <dbReference type="ChEBI" id="CHEBI:38290"/>
    </cofactor>
</comment>
<dbReference type="GO" id="GO:0005788">
    <property type="term" value="C:endoplasmic reticulum lumen"/>
    <property type="evidence" value="ECO:0007669"/>
    <property type="project" value="UniProtKB-SubCell"/>
</dbReference>
<dbReference type="InterPro" id="IPR006620">
    <property type="entry name" value="Pro_4_hyd_alph"/>
</dbReference>
<evidence type="ECO:0000256" key="3">
    <source>
        <dbReference type="ARBA" id="ARBA00004319"/>
    </source>
</evidence>
<feature type="signal peptide" evidence="14">
    <location>
        <begin position="1"/>
        <end position="21"/>
    </location>
</feature>
<dbReference type="GO" id="GO:0031418">
    <property type="term" value="F:L-ascorbic acid binding"/>
    <property type="evidence" value="ECO:0007669"/>
    <property type="project" value="UniProtKB-KW"/>
</dbReference>
<dbReference type="PROSITE" id="PS51471">
    <property type="entry name" value="FE2OG_OXY"/>
    <property type="match status" value="1"/>
</dbReference>
<comment type="function">
    <text evidence="2">Catalyzes the post-translational formation of 4-hydroxyproline in -Xaa-Pro-Gly- sequences in collagens and other proteins.</text>
</comment>
<dbReference type="InterPro" id="IPR005123">
    <property type="entry name" value="Oxoglu/Fe-dep_dioxygenase_dom"/>
</dbReference>
<dbReference type="PANTHER" id="PTHR10869">
    <property type="entry name" value="PROLYL 4-HYDROXYLASE ALPHA SUBUNIT"/>
    <property type="match status" value="1"/>
</dbReference>
<dbReference type="GO" id="GO:0005506">
    <property type="term" value="F:iron ion binding"/>
    <property type="evidence" value="ECO:0007669"/>
    <property type="project" value="InterPro"/>
</dbReference>
<comment type="similarity">
    <text evidence="4">Belongs to the P4HA family.</text>
</comment>
<evidence type="ECO:0000256" key="12">
    <source>
        <dbReference type="ARBA" id="ARBA00023180"/>
    </source>
</evidence>
<keyword evidence="7" id="KW-0256">Endoplasmic reticulum</keyword>
<dbReference type="InterPro" id="IPR045054">
    <property type="entry name" value="P4HA-like"/>
</dbReference>
<dbReference type="InterPro" id="IPR013547">
    <property type="entry name" value="P4H_N"/>
</dbReference>
<keyword evidence="9" id="KW-0223">Dioxygenase</keyword>
<keyword evidence="12" id="KW-0325">Glycoprotein</keyword>
<evidence type="ECO:0000259" key="15">
    <source>
        <dbReference type="PROSITE" id="PS51471"/>
    </source>
</evidence>
<comment type="subcellular location">
    <subcellularLocation>
        <location evidence="3">Endoplasmic reticulum lumen</location>
    </subcellularLocation>
</comment>
<dbReference type="GO" id="GO:0004656">
    <property type="term" value="F:procollagen-proline 4-dioxygenase activity"/>
    <property type="evidence" value="ECO:0007669"/>
    <property type="project" value="UniProtKB-EC"/>
</dbReference>
<evidence type="ECO:0000256" key="14">
    <source>
        <dbReference type="SAM" id="SignalP"/>
    </source>
</evidence>
<dbReference type="InterPro" id="IPR059068">
    <property type="entry name" value="TPR_P4H"/>
</dbReference>
<dbReference type="Pfam" id="PF13640">
    <property type="entry name" value="2OG-FeII_Oxy_3"/>
    <property type="match status" value="1"/>
</dbReference>
<dbReference type="Gene3D" id="6.10.140.1460">
    <property type="match status" value="1"/>
</dbReference>
<keyword evidence="8" id="KW-0847">Vitamin C</keyword>
<feature type="coiled-coil region" evidence="13">
    <location>
        <begin position="41"/>
        <end position="68"/>
    </location>
</feature>
<keyword evidence="6" id="KW-0479">Metal-binding</keyword>
<dbReference type="EMBL" id="GDRN01035706">
    <property type="protein sequence ID" value="JAI67391.1"/>
    <property type="molecule type" value="Transcribed_RNA"/>
</dbReference>
<feature type="chain" id="PRO_5006070673" description="procollagen-proline 4-dioxygenase" evidence="14">
    <location>
        <begin position="22"/>
        <end position="545"/>
    </location>
</feature>
<evidence type="ECO:0000256" key="1">
    <source>
        <dbReference type="ARBA" id="ARBA00001961"/>
    </source>
</evidence>
<evidence type="ECO:0000256" key="5">
    <source>
        <dbReference type="ARBA" id="ARBA00012269"/>
    </source>
</evidence>